<dbReference type="AlphaFoldDB" id="A0A8J2VG08"/>
<accession>A0A8J2VG08</accession>
<dbReference type="Proteomes" id="UP000625210">
    <property type="component" value="Unassembled WGS sequence"/>
</dbReference>
<comment type="caution">
    <text evidence="2">The sequence shown here is derived from an EMBL/GenBank/DDBJ whole genome shotgun (WGS) entry which is preliminary data.</text>
</comment>
<dbReference type="RefSeq" id="WP_188646269.1">
    <property type="nucleotide sequence ID" value="NZ_BMHQ01000001.1"/>
</dbReference>
<keyword evidence="1" id="KW-0472">Membrane</keyword>
<dbReference type="NCBIfam" id="TIGR02862">
    <property type="entry name" value="spore_BofA"/>
    <property type="match status" value="1"/>
</dbReference>
<keyword evidence="3" id="KW-1185">Reference proteome</keyword>
<feature type="transmembrane region" description="Helical" evidence="1">
    <location>
        <begin position="30"/>
        <end position="52"/>
    </location>
</feature>
<reference evidence="2" key="1">
    <citation type="journal article" date="2014" name="Int. J. Syst. Evol. Microbiol.">
        <title>Complete genome sequence of Corynebacterium casei LMG S-19264T (=DSM 44701T), isolated from a smear-ripened cheese.</title>
        <authorList>
            <consortium name="US DOE Joint Genome Institute (JGI-PGF)"/>
            <person name="Walter F."/>
            <person name="Albersmeier A."/>
            <person name="Kalinowski J."/>
            <person name="Ruckert C."/>
        </authorList>
    </citation>
    <scope>NUCLEOTIDE SEQUENCE</scope>
    <source>
        <strain evidence="2">CGMCC 1.15179</strain>
    </source>
</reference>
<gene>
    <name evidence="2" type="ORF">GCM10011571_04390</name>
</gene>
<feature type="transmembrane region" description="Helical" evidence="1">
    <location>
        <begin position="6"/>
        <end position="25"/>
    </location>
</feature>
<keyword evidence="1" id="KW-1133">Transmembrane helix</keyword>
<sequence length="90" mass="10040">MQTGWWLAAAIGGVIFFMLLSRSFVQPFKWLWYGVLYTAVGALVLFLLNWAGEWIHFRIPINPVTSFIIGVLGVPGLVCLVLVKVFILGS</sequence>
<protein>
    <recommendedName>
        <fullName evidence="4">Inhibitor of the pro-sigma K processing machinery</fullName>
    </recommendedName>
</protein>
<organism evidence="2 3">
    <name type="scientific">Marinithermofilum abyssi</name>
    <dbReference type="NCBI Taxonomy" id="1571185"/>
    <lineage>
        <taxon>Bacteria</taxon>
        <taxon>Bacillati</taxon>
        <taxon>Bacillota</taxon>
        <taxon>Bacilli</taxon>
        <taxon>Bacillales</taxon>
        <taxon>Thermoactinomycetaceae</taxon>
        <taxon>Marinithermofilum</taxon>
    </lineage>
</organism>
<evidence type="ECO:0008006" key="4">
    <source>
        <dbReference type="Google" id="ProtNLM"/>
    </source>
</evidence>
<dbReference type="InterPro" id="IPR010001">
    <property type="entry name" value="BofA"/>
</dbReference>
<reference evidence="2" key="2">
    <citation type="submission" date="2020-09" db="EMBL/GenBank/DDBJ databases">
        <authorList>
            <person name="Sun Q."/>
            <person name="Zhou Y."/>
        </authorList>
    </citation>
    <scope>NUCLEOTIDE SEQUENCE</scope>
    <source>
        <strain evidence="2">CGMCC 1.15179</strain>
    </source>
</reference>
<keyword evidence="1" id="KW-0812">Transmembrane</keyword>
<name>A0A8J2VG08_9BACL</name>
<feature type="transmembrane region" description="Helical" evidence="1">
    <location>
        <begin position="64"/>
        <end position="87"/>
    </location>
</feature>
<proteinExistence type="predicted"/>
<evidence type="ECO:0000313" key="2">
    <source>
        <dbReference type="EMBL" id="GGE06371.1"/>
    </source>
</evidence>
<dbReference type="EMBL" id="BMHQ01000001">
    <property type="protein sequence ID" value="GGE06371.1"/>
    <property type="molecule type" value="Genomic_DNA"/>
</dbReference>
<dbReference type="Pfam" id="PF07441">
    <property type="entry name" value="BofA"/>
    <property type="match status" value="1"/>
</dbReference>
<evidence type="ECO:0000313" key="3">
    <source>
        <dbReference type="Proteomes" id="UP000625210"/>
    </source>
</evidence>
<evidence type="ECO:0000256" key="1">
    <source>
        <dbReference type="SAM" id="Phobius"/>
    </source>
</evidence>